<dbReference type="Proteomes" id="UP000000311">
    <property type="component" value="Unassembled WGS sequence"/>
</dbReference>
<dbReference type="EMBL" id="GL435739">
    <property type="protein sequence ID" value="EFN72780.1"/>
    <property type="molecule type" value="Genomic_DNA"/>
</dbReference>
<dbReference type="InParanoid" id="E2A1A9"/>
<comment type="similarity">
    <text evidence="1 7">Belongs to the AB hydrolase superfamily. Lipase family.</text>
</comment>
<feature type="active site" description="Nucleophile" evidence="8">
    <location>
        <position position="175"/>
    </location>
</feature>
<feature type="domain" description="Partial AB-hydrolase lipase" evidence="10">
    <location>
        <begin position="40"/>
        <end position="99"/>
    </location>
</feature>
<evidence type="ECO:0000256" key="8">
    <source>
        <dbReference type="PIRSR" id="PIRSR000862-1"/>
    </source>
</evidence>
<gene>
    <name evidence="11" type="ORF">EAG_05013</name>
</gene>
<evidence type="ECO:0000256" key="3">
    <source>
        <dbReference type="ARBA" id="ARBA00022801"/>
    </source>
</evidence>
<feature type="active site" description="Charge relay system" evidence="8">
    <location>
        <position position="355"/>
    </location>
</feature>
<reference evidence="11 12" key="1">
    <citation type="journal article" date="2010" name="Science">
        <title>Genomic comparison of the ants Camponotus floridanus and Harpegnathos saltator.</title>
        <authorList>
            <person name="Bonasio R."/>
            <person name="Zhang G."/>
            <person name="Ye C."/>
            <person name="Mutti N.S."/>
            <person name="Fang X."/>
            <person name="Qin N."/>
            <person name="Donahue G."/>
            <person name="Yang P."/>
            <person name="Li Q."/>
            <person name="Li C."/>
            <person name="Zhang P."/>
            <person name="Huang Z."/>
            <person name="Berger S.L."/>
            <person name="Reinberg D."/>
            <person name="Wang J."/>
            <person name="Liebig J."/>
        </authorList>
    </citation>
    <scope>NUCLEOTIDE SEQUENCE [LARGE SCALE GENOMIC DNA]</scope>
    <source>
        <strain evidence="12">C129</strain>
    </source>
</reference>
<dbReference type="InterPro" id="IPR029058">
    <property type="entry name" value="AB_hydrolase_fold"/>
</dbReference>
<dbReference type="PIRSF" id="PIRSF000862">
    <property type="entry name" value="Steryl_ester_lip"/>
    <property type="match status" value="1"/>
</dbReference>
<keyword evidence="5" id="KW-0443">Lipid metabolism</keyword>
<dbReference type="OMA" id="RVPHDKF"/>
<name>E2A1A9_CAMFO</name>
<dbReference type="InterPro" id="IPR000073">
    <property type="entry name" value="AB_hydrolase_1"/>
</dbReference>
<keyword evidence="4 7" id="KW-0442">Lipid degradation</keyword>
<evidence type="ECO:0000256" key="1">
    <source>
        <dbReference type="ARBA" id="ARBA00010701"/>
    </source>
</evidence>
<keyword evidence="12" id="KW-1185">Reference proteome</keyword>
<dbReference type="InterPro" id="IPR006693">
    <property type="entry name" value="AB_hydrolase_lipase"/>
</dbReference>
<evidence type="ECO:0000256" key="7">
    <source>
        <dbReference type="PIRNR" id="PIRNR000862"/>
    </source>
</evidence>
<keyword evidence="3 7" id="KW-0378">Hydrolase</keyword>
<dbReference type="GO" id="GO:0016788">
    <property type="term" value="F:hydrolase activity, acting on ester bonds"/>
    <property type="evidence" value="ECO:0007669"/>
    <property type="project" value="InterPro"/>
</dbReference>
<keyword evidence="6" id="KW-0325">Glycoprotein</keyword>
<accession>E2A1A9</accession>
<evidence type="ECO:0000313" key="12">
    <source>
        <dbReference type="Proteomes" id="UP000000311"/>
    </source>
</evidence>
<evidence type="ECO:0000256" key="2">
    <source>
        <dbReference type="ARBA" id="ARBA00022729"/>
    </source>
</evidence>
<evidence type="ECO:0000313" key="11">
    <source>
        <dbReference type="EMBL" id="EFN72780.1"/>
    </source>
</evidence>
<dbReference type="GO" id="GO:0016042">
    <property type="term" value="P:lipid catabolic process"/>
    <property type="evidence" value="ECO:0007669"/>
    <property type="project" value="UniProtKB-KW"/>
</dbReference>
<feature type="domain" description="AB hydrolase-1" evidence="9">
    <location>
        <begin position="103"/>
        <end position="221"/>
    </location>
</feature>
<feature type="active site" description="Charge relay system" evidence="8">
    <location>
        <position position="386"/>
    </location>
</feature>
<dbReference type="FunCoup" id="E2A1A9">
    <property type="interactions" value="82"/>
</dbReference>
<dbReference type="FunFam" id="3.40.50.1820:FF:000021">
    <property type="entry name" value="Lipase"/>
    <property type="match status" value="1"/>
</dbReference>
<evidence type="ECO:0000259" key="10">
    <source>
        <dbReference type="Pfam" id="PF04083"/>
    </source>
</evidence>
<sequence>MPNLVFDQPDISLIDHQISAIKKFVEPQAVHPDAKLSTLELVNKYNYNGQLHEVITSDGYILELHRLIGRVNSSDSKVQKPIAFLMPGLMCSSSAWVVSGPEKGLAYILSDAGYDVWLGNARGTLYSRKHVSLSTFDKEYWDFSWHETGIRDLPAMIDHILETTGQEKLFYLGHSQGTTNFFVMATEMPEYQNKIQAMFAMAPVAYCGKVSSALMQLLARLTNSITTMMKLIGLYEFEPTGEGMKVFQELICREDAITQPFCSNMLFLITGFDKEQFNNTLLPIILGHAPAGASTKQMVHFAQLVKSGGFITSGEFRQFDYGLLYNKIKYGSFRPPIYDLKKIHVPVSLHYGSNDWIADVKDVDKLYTKLGNPFGKFRVPYDKFNHLDFLWAKDVKSLLYDKILSLMTHF</sequence>
<evidence type="ECO:0000259" key="9">
    <source>
        <dbReference type="Pfam" id="PF00561"/>
    </source>
</evidence>
<dbReference type="InterPro" id="IPR025483">
    <property type="entry name" value="Lipase_euk"/>
</dbReference>
<dbReference type="PANTHER" id="PTHR11005">
    <property type="entry name" value="LYSOSOMAL ACID LIPASE-RELATED"/>
    <property type="match status" value="1"/>
</dbReference>
<dbReference type="Pfam" id="PF04083">
    <property type="entry name" value="Abhydro_lipase"/>
    <property type="match status" value="1"/>
</dbReference>
<keyword evidence="2" id="KW-0732">Signal</keyword>
<evidence type="ECO:0000256" key="4">
    <source>
        <dbReference type="ARBA" id="ARBA00022963"/>
    </source>
</evidence>
<evidence type="ECO:0000256" key="5">
    <source>
        <dbReference type="ARBA" id="ARBA00023098"/>
    </source>
</evidence>
<evidence type="ECO:0000256" key="6">
    <source>
        <dbReference type="ARBA" id="ARBA00023180"/>
    </source>
</evidence>
<organism evidence="12">
    <name type="scientific">Camponotus floridanus</name>
    <name type="common">Florida carpenter ant</name>
    <dbReference type="NCBI Taxonomy" id="104421"/>
    <lineage>
        <taxon>Eukaryota</taxon>
        <taxon>Metazoa</taxon>
        <taxon>Ecdysozoa</taxon>
        <taxon>Arthropoda</taxon>
        <taxon>Hexapoda</taxon>
        <taxon>Insecta</taxon>
        <taxon>Pterygota</taxon>
        <taxon>Neoptera</taxon>
        <taxon>Endopterygota</taxon>
        <taxon>Hymenoptera</taxon>
        <taxon>Apocrita</taxon>
        <taxon>Aculeata</taxon>
        <taxon>Formicoidea</taxon>
        <taxon>Formicidae</taxon>
        <taxon>Formicinae</taxon>
        <taxon>Camponotus</taxon>
    </lineage>
</organism>
<dbReference type="Pfam" id="PF00561">
    <property type="entry name" value="Abhydrolase_1"/>
    <property type="match status" value="1"/>
</dbReference>
<dbReference type="OrthoDB" id="9974421at2759"/>
<dbReference type="AlphaFoldDB" id="E2A1A9"/>
<protein>
    <recommendedName>
        <fullName evidence="7">Lipase</fullName>
    </recommendedName>
</protein>
<proteinExistence type="inferred from homology"/>
<dbReference type="SUPFAM" id="SSF53474">
    <property type="entry name" value="alpha/beta-Hydrolases"/>
    <property type="match status" value="1"/>
</dbReference>
<dbReference type="Gene3D" id="3.40.50.1820">
    <property type="entry name" value="alpha/beta hydrolase"/>
    <property type="match status" value="1"/>
</dbReference>
<dbReference type="ESTHER" id="camfo-e2a1a9">
    <property type="family name" value="Acidic_Lipase"/>
</dbReference>